<evidence type="ECO:0000256" key="1">
    <source>
        <dbReference type="SAM" id="MobiDB-lite"/>
    </source>
</evidence>
<keyword evidence="3" id="KW-1185">Reference proteome</keyword>
<feature type="region of interest" description="Disordered" evidence="1">
    <location>
        <begin position="326"/>
        <end position="345"/>
    </location>
</feature>
<sequence length="632" mass="71705">MESEDIVHSTTEPEIEEVHVSPTAAVAEEHDYQKEDETLSAQEDDDDDLYGDVEFLKEIDFTGISDDIPTNIEFDLNDEYFGPFPGIPSSCLNKFDEVASSATKIREEGNVLKNFLSTSKPMEVASSQGDVTSDIPPFVSSISTSALIVPDSTQPQTSQSSMETITATTAYSPPKQFDEGPSTMFETGGSSSILEYSPTIPSLDEASIRLAKHLAQHSPTSSRGKGISFREERSGDDKSSSPDLREEIGILRQGLIEKTIQMDQITSYIEELRAKDEEKTKQIKDLQMSLGSVTASYFNLKNASYDTFGNRVKVLFQQPHGIDDPPIAHSHSASDDLPFNPPAPRKTTVVNRFEKELEGSRARITIKEGKRTVTANQSEDLLFMKNSNENRKAKDPVLTVMDLKKRKFGNEFGDRSRIRMWAFDPETNLWVVKRNLGTSEFYKSSHDFNSWTKIDLAELSRAPFHNPSEDPSASNFKRFLDKQVKENFPKMKTARALYRKDKEVLDPESGEPMKIILWPATKQHKEIHIPQHFQEGYLDKMEFWAYDDETATTAIKFKDREKVMRLISAKDLLRFRERGIRTLSHHQIICRKDVMEAAAKEFTAMVATITNGRMWMRSMGRLDLKLYEKPNE</sequence>
<protein>
    <submittedName>
        <fullName evidence="2">Uncharacterized protein</fullName>
    </submittedName>
</protein>
<evidence type="ECO:0000313" key="2">
    <source>
        <dbReference type="EMBL" id="CAI9304503.1"/>
    </source>
</evidence>
<organism evidence="2 3">
    <name type="scientific">Lactuca saligna</name>
    <name type="common">Willowleaf lettuce</name>
    <dbReference type="NCBI Taxonomy" id="75948"/>
    <lineage>
        <taxon>Eukaryota</taxon>
        <taxon>Viridiplantae</taxon>
        <taxon>Streptophyta</taxon>
        <taxon>Embryophyta</taxon>
        <taxon>Tracheophyta</taxon>
        <taxon>Spermatophyta</taxon>
        <taxon>Magnoliopsida</taxon>
        <taxon>eudicotyledons</taxon>
        <taxon>Gunneridae</taxon>
        <taxon>Pentapetalae</taxon>
        <taxon>asterids</taxon>
        <taxon>campanulids</taxon>
        <taxon>Asterales</taxon>
        <taxon>Asteraceae</taxon>
        <taxon>Cichorioideae</taxon>
        <taxon>Cichorieae</taxon>
        <taxon>Lactucinae</taxon>
        <taxon>Lactuca</taxon>
    </lineage>
</organism>
<dbReference type="Proteomes" id="UP001177003">
    <property type="component" value="Chromosome 9"/>
</dbReference>
<reference evidence="2" key="1">
    <citation type="submission" date="2023-04" db="EMBL/GenBank/DDBJ databases">
        <authorList>
            <person name="Vijverberg K."/>
            <person name="Xiong W."/>
            <person name="Schranz E."/>
        </authorList>
    </citation>
    <scope>NUCLEOTIDE SEQUENCE</scope>
</reference>
<feature type="region of interest" description="Disordered" evidence="1">
    <location>
        <begin position="214"/>
        <end position="246"/>
    </location>
</feature>
<gene>
    <name evidence="2" type="ORF">LSALG_LOCUS42874</name>
</gene>
<feature type="compositionally biased region" description="Basic and acidic residues" evidence="1">
    <location>
        <begin position="228"/>
        <end position="246"/>
    </location>
</feature>
<feature type="region of interest" description="Disordered" evidence="1">
    <location>
        <begin position="1"/>
        <end position="22"/>
    </location>
</feature>
<dbReference type="EMBL" id="OX465085">
    <property type="protein sequence ID" value="CAI9304503.1"/>
    <property type="molecule type" value="Genomic_DNA"/>
</dbReference>
<proteinExistence type="predicted"/>
<evidence type="ECO:0000313" key="3">
    <source>
        <dbReference type="Proteomes" id="UP001177003"/>
    </source>
</evidence>
<accession>A0AA36A5P7</accession>
<name>A0AA36A5P7_LACSI</name>
<dbReference type="AlphaFoldDB" id="A0AA36A5P7"/>